<evidence type="ECO:0000256" key="2">
    <source>
        <dbReference type="SAM" id="SignalP"/>
    </source>
</evidence>
<feature type="compositionally biased region" description="Low complexity" evidence="1">
    <location>
        <begin position="22"/>
        <end position="45"/>
    </location>
</feature>
<organism evidence="3 4">
    <name type="scientific">Nakamurella alba</name>
    <dbReference type="NCBI Taxonomy" id="2665158"/>
    <lineage>
        <taxon>Bacteria</taxon>
        <taxon>Bacillati</taxon>
        <taxon>Actinomycetota</taxon>
        <taxon>Actinomycetes</taxon>
        <taxon>Nakamurellales</taxon>
        <taxon>Nakamurellaceae</taxon>
        <taxon>Nakamurella</taxon>
    </lineage>
</organism>
<keyword evidence="4" id="KW-1185">Reference proteome</keyword>
<dbReference type="EMBL" id="WLYK01000001">
    <property type="protein sequence ID" value="MTD13398.1"/>
    <property type="molecule type" value="Genomic_DNA"/>
</dbReference>
<name>A0A7K1FH24_9ACTN</name>
<dbReference type="RefSeq" id="WP_154767264.1">
    <property type="nucleotide sequence ID" value="NZ_WLYK01000001.1"/>
</dbReference>
<feature type="chain" id="PRO_5038613693" description="META domain-containing protein" evidence="2">
    <location>
        <begin position="17"/>
        <end position="332"/>
    </location>
</feature>
<evidence type="ECO:0000256" key="1">
    <source>
        <dbReference type="SAM" id="MobiDB-lite"/>
    </source>
</evidence>
<evidence type="ECO:0000313" key="3">
    <source>
        <dbReference type="EMBL" id="MTD13398.1"/>
    </source>
</evidence>
<evidence type="ECO:0008006" key="5">
    <source>
        <dbReference type="Google" id="ProtNLM"/>
    </source>
</evidence>
<protein>
    <recommendedName>
        <fullName evidence="5">META domain-containing protein</fullName>
    </recommendedName>
</protein>
<comment type="caution">
    <text evidence="3">The sequence shown here is derived from an EMBL/GenBank/DDBJ whole genome shotgun (WGS) entry which is preliminary data.</text>
</comment>
<dbReference type="Proteomes" id="UP000460221">
    <property type="component" value="Unassembled WGS sequence"/>
</dbReference>
<feature type="region of interest" description="Disordered" evidence="1">
    <location>
        <begin position="21"/>
        <end position="50"/>
    </location>
</feature>
<accession>A0A7K1FH24</accession>
<evidence type="ECO:0000313" key="4">
    <source>
        <dbReference type="Proteomes" id="UP000460221"/>
    </source>
</evidence>
<reference evidence="3 4" key="1">
    <citation type="submission" date="2019-11" db="EMBL/GenBank/DDBJ databases">
        <authorList>
            <person name="Jiang L.-Q."/>
        </authorList>
    </citation>
    <scope>NUCLEOTIDE SEQUENCE [LARGE SCALE GENOMIC DNA]</scope>
    <source>
        <strain evidence="3 4">YIM 132087</strain>
    </source>
</reference>
<dbReference type="AlphaFoldDB" id="A0A7K1FH24"/>
<gene>
    <name evidence="3" type="ORF">GIS00_05485</name>
</gene>
<sequence>MPVLGLLLLATFSAGCTTTPVSGPATSGPGIASSSAAPQPTTSASGQPPIRSAEVVADVSEYSEIDLKDWDLVAETVDGKNVFVPDTVAPVMKLRGENVWGDDGCNSFGGLRVSFGAGSMTFSGPYSTSLVACGYPVADTIAPTILAFPPSGTYDWTLSGDDLRLTRPGATLDFELSADNYASSLTGTPPNIIDEGGGTSDHRLTWTHQAGSDTWTLLLEFRRATGEPDPPVETMTWSASTSWPPAEGTCRAIRRGHSWDVYGFAAPDAASIKGTANGVTAMSHLRLHQPDWDSDLQVFTGSVTAPRGKPEVRTYDADGQLLPPVCDLSVFR</sequence>
<proteinExistence type="predicted"/>
<feature type="signal peptide" evidence="2">
    <location>
        <begin position="1"/>
        <end position="16"/>
    </location>
</feature>
<keyword evidence="2" id="KW-0732">Signal</keyword>